<feature type="signal peptide" evidence="6">
    <location>
        <begin position="1"/>
        <end position="20"/>
    </location>
</feature>
<organism evidence="7 8">
    <name type="scientific">Jiangella mangrovi</name>
    <dbReference type="NCBI Taxonomy" id="1524084"/>
    <lineage>
        <taxon>Bacteria</taxon>
        <taxon>Bacillati</taxon>
        <taxon>Actinomycetota</taxon>
        <taxon>Actinomycetes</taxon>
        <taxon>Jiangellales</taxon>
        <taxon>Jiangellaceae</taxon>
        <taxon>Jiangella</taxon>
    </lineage>
</organism>
<keyword evidence="7" id="KW-0813">Transport</keyword>
<keyword evidence="8" id="KW-1185">Reference proteome</keyword>
<keyword evidence="2 6" id="KW-0732">Signal</keyword>
<dbReference type="SUPFAM" id="SSF53850">
    <property type="entry name" value="Periplasmic binding protein-like II"/>
    <property type="match status" value="1"/>
</dbReference>
<dbReference type="Proteomes" id="UP000542813">
    <property type="component" value="Unassembled WGS sequence"/>
</dbReference>
<keyword evidence="1" id="KW-1003">Cell membrane</keyword>
<keyword evidence="3" id="KW-0472">Membrane</keyword>
<dbReference type="PROSITE" id="PS51257">
    <property type="entry name" value="PROKAR_LIPOPROTEIN"/>
    <property type="match status" value="1"/>
</dbReference>
<dbReference type="InterPro" id="IPR050490">
    <property type="entry name" value="Bact_solute-bd_prot1"/>
</dbReference>
<comment type="caution">
    <text evidence="7">The sequence shown here is derived from an EMBL/GenBank/DDBJ whole genome shotgun (WGS) entry which is preliminary data.</text>
</comment>
<evidence type="ECO:0000256" key="2">
    <source>
        <dbReference type="ARBA" id="ARBA00022729"/>
    </source>
</evidence>
<proteinExistence type="predicted"/>
<dbReference type="RefSeq" id="WP_184826963.1">
    <property type="nucleotide sequence ID" value="NZ_JACHMM010000001.1"/>
</dbReference>
<evidence type="ECO:0000256" key="3">
    <source>
        <dbReference type="ARBA" id="ARBA00023136"/>
    </source>
</evidence>
<evidence type="ECO:0000313" key="7">
    <source>
        <dbReference type="EMBL" id="MBB5790701.1"/>
    </source>
</evidence>
<evidence type="ECO:0000256" key="6">
    <source>
        <dbReference type="SAM" id="SignalP"/>
    </source>
</evidence>
<evidence type="ECO:0000256" key="5">
    <source>
        <dbReference type="ARBA" id="ARBA00023288"/>
    </source>
</evidence>
<dbReference type="AlphaFoldDB" id="A0A7W9GW08"/>
<keyword evidence="4" id="KW-0564">Palmitate</keyword>
<gene>
    <name evidence="7" type="ORF">HD601_005276</name>
</gene>
<dbReference type="Gene3D" id="3.40.190.10">
    <property type="entry name" value="Periplasmic binding protein-like II"/>
    <property type="match status" value="1"/>
</dbReference>
<sequence>MRGRKIVAATAIGLSTALLAACGGDDSDDAADDGTVSGSVSMWIYPVIADDATHQAFWDEKVAAFAEEFPDVDVSVEIFPWAERDQALTTAIAGNSAPDVVYLIPDQLPGYARNLEPVDDYLSDEAKDDYLDNAVESVSIDGQMMGAPILSSVIPLVCNKQVFDAVGVTEYPSTWDDILELGPTFKDAGYYVTTYGGDVAGSLNLSFYPLLWQAGGDVYNDDGTEVAFNSDEGVRALEFVQQLVENGFVPEDRLITEPPIEQTQFAQGRVACTMHVEPQHLTAFWGEENTVVLPPLTESEQVAYGTVGSLSMLSSAEDKDAAGAWIEFATGAESAAEYDTEGSFFTTKESVGALYEGDPIFGESEKYTGLATVGPLVESAREVMGVLAPEIQSVLIGEKEPQQALDDAAEAAQPLLG</sequence>
<keyword evidence="7" id="KW-0762">Sugar transport</keyword>
<dbReference type="CDD" id="cd13585">
    <property type="entry name" value="PBP2_TMBP_like"/>
    <property type="match status" value="1"/>
</dbReference>
<evidence type="ECO:0000313" key="8">
    <source>
        <dbReference type="Proteomes" id="UP000542813"/>
    </source>
</evidence>
<evidence type="ECO:0000256" key="4">
    <source>
        <dbReference type="ARBA" id="ARBA00023139"/>
    </source>
</evidence>
<name>A0A7W9GW08_9ACTN</name>
<keyword evidence="5" id="KW-0449">Lipoprotein</keyword>
<evidence type="ECO:0000256" key="1">
    <source>
        <dbReference type="ARBA" id="ARBA00022475"/>
    </source>
</evidence>
<dbReference type="PANTHER" id="PTHR43649:SF33">
    <property type="entry name" value="POLYGALACTURONAN_RHAMNOGALACTURONAN-BINDING PROTEIN YTCQ"/>
    <property type="match status" value="1"/>
</dbReference>
<protein>
    <submittedName>
        <fullName evidence="7">Multiple sugar transport system substrate-binding protein</fullName>
    </submittedName>
</protein>
<dbReference type="Pfam" id="PF01547">
    <property type="entry name" value="SBP_bac_1"/>
    <property type="match status" value="1"/>
</dbReference>
<dbReference type="PANTHER" id="PTHR43649">
    <property type="entry name" value="ARABINOSE-BINDING PROTEIN-RELATED"/>
    <property type="match status" value="1"/>
</dbReference>
<reference evidence="7 8" key="1">
    <citation type="submission" date="2020-08" db="EMBL/GenBank/DDBJ databases">
        <title>Sequencing the genomes of 1000 actinobacteria strains.</title>
        <authorList>
            <person name="Klenk H.-P."/>
        </authorList>
    </citation>
    <scope>NUCLEOTIDE SEQUENCE [LARGE SCALE GENOMIC DNA]</scope>
    <source>
        <strain evidence="7 8">DSM 102122</strain>
    </source>
</reference>
<dbReference type="InterPro" id="IPR006059">
    <property type="entry name" value="SBP"/>
</dbReference>
<dbReference type="EMBL" id="JACHMM010000001">
    <property type="protein sequence ID" value="MBB5790701.1"/>
    <property type="molecule type" value="Genomic_DNA"/>
</dbReference>
<feature type="chain" id="PRO_5031502078" evidence="6">
    <location>
        <begin position="21"/>
        <end position="417"/>
    </location>
</feature>
<accession>A0A7W9GW08</accession>